<gene>
    <name evidence="2" type="ORF">H7C18_26020</name>
</gene>
<evidence type="ECO:0008006" key="4">
    <source>
        <dbReference type="Google" id="ProtNLM"/>
    </source>
</evidence>
<sequence>MHEHTKRPVESNHAPTPVNRSRVPTSSGHSSFITGDNIQRLQQRVGNQATMQLMRSTQNNNIIQRMKFDRNGNEVDPFWGAGEESDIVADTSDLNAFEIWIKKQRPEVLQKVYETLKSSSNVSREDAIAKSQLKMLMVSLDEGEKPENGLAHLPKEDWWKLFIDRDLHNANDSDKTNALRFDMDSSPGFYDAMMIGLENFVAPASSEYPTSLTSKEYMDMHQAVTKGTLIKSHEQEGKYIPIPNDKSGSTSGRGGTSFGMTKVEDSLPNIKAFKSLAEDGIVGLNPHHNRPLREAEDGDSSHTRFLREASKISSQTSTTPRTELTAFDKNTLSTKYDKSQMEDLLTKTLNRYDEEIKGIKENDKLEQGEVEEQKLYAIAGVIRELHVSHFFTDANGRLNTFLLLNRFLIEEGFSPVIMDDTSMFGGGFSIGQLVGQLKRGMNNFNDASGRERTQNVQRRNYNNFEYREEEQSSGDVLHVILFYPSSYLRKDLKEEAPEKIEEEHLKGGIREMITRFREHGKLEKGDPWRFEFKKSLHALHVENELLLYDND</sequence>
<dbReference type="InterPro" id="IPR036597">
    <property type="entry name" value="Fido-like_dom_sf"/>
</dbReference>
<reference evidence="2 3" key="1">
    <citation type="submission" date="2020-08" db="EMBL/GenBank/DDBJ databases">
        <title>Cohnella phylogeny.</title>
        <authorList>
            <person name="Dunlap C."/>
        </authorList>
    </citation>
    <scope>NUCLEOTIDE SEQUENCE [LARGE SCALE GENOMIC DNA]</scope>
    <source>
        <strain evidence="2 3">CBP 2801</strain>
    </source>
</reference>
<protein>
    <recommendedName>
        <fullName evidence="4">Fido domain-containing protein</fullName>
    </recommendedName>
</protein>
<proteinExistence type="predicted"/>
<keyword evidence="3" id="KW-1185">Reference proteome</keyword>
<organism evidence="2 3">
    <name type="scientific">Cohnella zeiphila</name>
    <dbReference type="NCBI Taxonomy" id="2761120"/>
    <lineage>
        <taxon>Bacteria</taxon>
        <taxon>Bacillati</taxon>
        <taxon>Bacillota</taxon>
        <taxon>Bacilli</taxon>
        <taxon>Bacillales</taxon>
        <taxon>Paenibacillaceae</taxon>
        <taxon>Cohnella</taxon>
    </lineage>
</organism>
<accession>A0A7X0SQP6</accession>
<feature type="region of interest" description="Disordered" evidence="1">
    <location>
        <begin position="1"/>
        <end position="33"/>
    </location>
</feature>
<feature type="compositionally biased region" description="Polar residues" evidence="1">
    <location>
        <begin position="18"/>
        <end position="33"/>
    </location>
</feature>
<dbReference type="EMBL" id="JACJVO010000033">
    <property type="protein sequence ID" value="MBB6734387.1"/>
    <property type="molecule type" value="Genomic_DNA"/>
</dbReference>
<evidence type="ECO:0000313" key="2">
    <source>
        <dbReference type="EMBL" id="MBB6734387.1"/>
    </source>
</evidence>
<dbReference type="AlphaFoldDB" id="A0A7X0SQP6"/>
<comment type="caution">
    <text evidence="2">The sequence shown here is derived from an EMBL/GenBank/DDBJ whole genome shotgun (WGS) entry which is preliminary data.</text>
</comment>
<evidence type="ECO:0000256" key="1">
    <source>
        <dbReference type="SAM" id="MobiDB-lite"/>
    </source>
</evidence>
<dbReference type="Proteomes" id="UP000564644">
    <property type="component" value="Unassembled WGS sequence"/>
</dbReference>
<name>A0A7X0SQP6_9BACL</name>
<evidence type="ECO:0000313" key="3">
    <source>
        <dbReference type="Proteomes" id="UP000564644"/>
    </source>
</evidence>
<dbReference type="Gene3D" id="1.10.3290.10">
    <property type="entry name" value="Fido-like domain"/>
    <property type="match status" value="1"/>
</dbReference>
<dbReference type="RefSeq" id="WP_185132049.1">
    <property type="nucleotide sequence ID" value="NZ_JACJVO010000033.1"/>
</dbReference>
<feature type="compositionally biased region" description="Basic and acidic residues" evidence="1">
    <location>
        <begin position="1"/>
        <end position="10"/>
    </location>
</feature>